<dbReference type="InterPro" id="IPR046346">
    <property type="entry name" value="Aminoacid_DH-like_N_sf"/>
</dbReference>
<accession>A0A512CI21</accession>
<proteinExistence type="inferred from homology"/>
<protein>
    <submittedName>
        <fullName evidence="4">Amino acid dehydrogenase</fullName>
    </submittedName>
</protein>
<dbReference type="AlphaFoldDB" id="A0A512CI21"/>
<feature type="domain" description="Glutamate/phenylalanine/leucine/valine/L-tryptophan dehydrogenase C-terminal" evidence="3">
    <location>
        <begin position="182"/>
        <end position="409"/>
    </location>
</feature>
<dbReference type="InterPro" id="IPR006097">
    <property type="entry name" value="Glu/Leu/Phe/Val/Trp_DH_dimer"/>
</dbReference>
<dbReference type="SMART" id="SM00839">
    <property type="entry name" value="ELFV_dehydrog"/>
    <property type="match status" value="1"/>
</dbReference>
<dbReference type="GO" id="GO:0004352">
    <property type="term" value="F:glutamate dehydrogenase (NAD+) activity"/>
    <property type="evidence" value="ECO:0007669"/>
    <property type="project" value="TreeGrafter"/>
</dbReference>
<dbReference type="Gene3D" id="3.40.50.720">
    <property type="entry name" value="NAD(P)-binding Rossmann-like Domain"/>
    <property type="match status" value="1"/>
</dbReference>
<dbReference type="InterPro" id="IPR006096">
    <property type="entry name" value="Glu/Leu/Phe/Val/Trp_DH_C"/>
</dbReference>
<dbReference type="Gene3D" id="3.40.50.10860">
    <property type="entry name" value="Leucine Dehydrogenase, chain A, domain 1"/>
    <property type="match status" value="1"/>
</dbReference>
<dbReference type="RefSeq" id="WP_020894032.1">
    <property type="nucleotide sequence ID" value="NZ_BJYV01000029.1"/>
</dbReference>
<dbReference type="GO" id="GO:0006538">
    <property type="term" value="P:L-glutamate catabolic process"/>
    <property type="evidence" value="ECO:0007669"/>
    <property type="project" value="TreeGrafter"/>
</dbReference>
<evidence type="ECO:0000313" key="5">
    <source>
        <dbReference type="Proteomes" id="UP000321301"/>
    </source>
</evidence>
<dbReference type="PANTHER" id="PTHR11606">
    <property type="entry name" value="GLUTAMATE DEHYDROGENASE"/>
    <property type="match status" value="1"/>
</dbReference>
<name>A0A512CI21_9BACT</name>
<reference evidence="4 5" key="1">
    <citation type="submission" date="2019-07" db="EMBL/GenBank/DDBJ databases">
        <title>Whole genome shotgun sequence of Cyclobacterium qasimii NBRC 106168.</title>
        <authorList>
            <person name="Hosoyama A."/>
            <person name="Uohara A."/>
            <person name="Ohji S."/>
            <person name="Ichikawa N."/>
        </authorList>
    </citation>
    <scope>NUCLEOTIDE SEQUENCE [LARGE SCALE GENOMIC DNA]</scope>
    <source>
        <strain evidence="4 5">NBRC 106168</strain>
    </source>
</reference>
<comment type="caution">
    <text evidence="4">The sequence shown here is derived from an EMBL/GenBank/DDBJ whole genome shotgun (WGS) entry which is preliminary data.</text>
</comment>
<dbReference type="Proteomes" id="UP000321301">
    <property type="component" value="Unassembled WGS sequence"/>
</dbReference>
<dbReference type="PANTHER" id="PTHR11606:SF13">
    <property type="entry name" value="GLUTAMATE DEHYDROGENASE 1, MITOCHONDRIAL"/>
    <property type="match status" value="1"/>
</dbReference>
<organism evidence="4 5">
    <name type="scientific">Cyclobacterium qasimii</name>
    <dbReference type="NCBI Taxonomy" id="1350429"/>
    <lineage>
        <taxon>Bacteria</taxon>
        <taxon>Pseudomonadati</taxon>
        <taxon>Bacteroidota</taxon>
        <taxon>Cytophagia</taxon>
        <taxon>Cytophagales</taxon>
        <taxon>Cyclobacteriaceae</taxon>
        <taxon>Cyclobacterium</taxon>
    </lineage>
</organism>
<evidence type="ECO:0000313" key="4">
    <source>
        <dbReference type="EMBL" id="GEO23864.1"/>
    </source>
</evidence>
<keyword evidence="2" id="KW-0560">Oxidoreductase</keyword>
<dbReference type="SUPFAM" id="SSF51735">
    <property type="entry name" value="NAD(P)-binding Rossmann-fold domains"/>
    <property type="match status" value="1"/>
</dbReference>
<dbReference type="InterPro" id="IPR036291">
    <property type="entry name" value="NAD(P)-bd_dom_sf"/>
</dbReference>
<dbReference type="EMBL" id="BJYV01000029">
    <property type="protein sequence ID" value="GEO23864.1"/>
    <property type="molecule type" value="Genomic_DNA"/>
</dbReference>
<evidence type="ECO:0000259" key="3">
    <source>
        <dbReference type="SMART" id="SM00839"/>
    </source>
</evidence>
<evidence type="ECO:0000256" key="2">
    <source>
        <dbReference type="ARBA" id="ARBA00023002"/>
    </source>
</evidence>
<dbReference type="Pfam" id="PF02812">
    <property type="entry name" value="ELFV_dehydrog_N"/>
    <property type="match status" value="1"/>
</dbReference>
<evidence type="ECO:0000256" key="1">
    <source>
        <dbReference type="ARBA" id="ARBA00006382"/>
    </source>
</evidence>
<sequence length="409" mass="45000">MRELLKKFENMQPEIVFEWSDSETEAEGWLVINSLRGGAAGGDTRMKPGLDKNEVIQLAKNTAIKNTVSGPAIGGAKSGINFNPSDPRKAGVLERWFKVVSPILKSYYGTSAGINIDETTELIPITEEYGLWHPQEGIVNALYNKGGEPKKIRKIGQLRQGLSKIVENPKYLPASQIKFQISDVITGYGLSEAVQHYYKLWGGTASGKKAIIQGWGNVGAAAAYFLAKEGVQIIGIMSLEGAIIDKNGLSPEEITSLFLNKEDNKLRSEKLISFESAKDKIWDLPTDIFIPAAKSRLIQKDHLNKLIKGGLELIVCGANFPFVENDIFLGPVTKMADDRVSLIPDFISNAGLARIAAYLMSDKAQITDEAMFQDVSKTVFRALKKCHTFNPQKTKIAQTALEIALQKLQ</sequence>
<keyword evidence="5" id="KW-1185">Reference proteome</keyword>
<dbReference type="Pfam" id="PF00208">
    <property type="entry name" value="ELFV_dehydrog"/>
    <property type="match status" value="1"/>
</dbReference>
<gene>
    <name evidence="4" type="ORF">CQA01_43980</name>
</gene>
<dbReference type="SUPFAM" id="SSF53223">
    <property type="entry name" value="Aminoacid dehydrogenase-like, N-terminal domain"/>
    <property type="match status" value="1"/>
</dbReference>
<comment type="similarity">
    <text evidence="1">Belongs to the Glu/Leu/Phe/Val dehydrogenases family.</text>
</comment>